<organism evidence="1 2">
    <name type="scientific">Dallia pectoralis</name>
    <name type="common">Alaska blackfish</name>
    <dbReference type="NCBI Taxonomy" id="75939"/>
    <lineage>
        <taxon>Eukaryota</taxon>
        <taxon>Metazoa</taxon>
        <taxon>Chordata</taxon>
        <taxon>Craniata</taxon>
        <taxon>Vertebrata</taxon>
        <taxon>Euteleostomi</taxon>
        <taxon>Actinopterygii</taxon>
        <taxon>Neopterygii</taxon>
        <taxon>Teleostei</taxon>
        <taxon>Protacanthopterygii</taxon>
        <taxon>Esociformes</taxon>
        <taxon>Umbridae</taxon>
        <taxon>Dallia</taxon>
    </lineage>
</organism>
<dbReference type="Proteomes" id="UP001157502">
    <property type="component" value="Chromosome 27"/>
</dbReference>
<evidence type="ECO:0000313" key="1">
    <source>
        <dbReference type="EMBL" id="KAJ7990951.1"/>
    </source>
</evidence>
<protein>
    <submittedName>
        <fullName evidence="1">Uncharacterized protein</fullName>
    </submittedName>
</protein>
<evidence type="ECO:0000313" key="2">
    <source>
        <dbReference type="Proteomes" id="UP001157502"/>
    </source>
</evidence>
<proteinExistence type="predicted"/>
<reference evidence="1" key="1">
    <citation type="submission" date="2021-05" db="EMBL/GenBank/DDBJ databases">
        <authorList>
            <person name="Pan Q."/>
            <person name="Jouanno E."/>
            <person name="Zahm M."/>
            <person name="Klopp C."/>
            <person name="Cabau C."/>
            <person name="Louis A."/>
            <person name="Berthelot C."/>
            <person name="Parey E."/>
            <person name="Roest Crollius H."/>
            <person name="Montfort J."/>
            <person name="Robinson-Rechavi M."/>
            <person name="Bouchez O."/>
            <person name="Lampietro C."/>
            <person name="Lopez Roques C."/>
            <person name="Donnadieu C."/>
            <person name="Postlethwait J."/>
            <person name="Bobe J."/>
            <person name="Dillon D."/>
            <person name="Chandos A."/>
            <person name="von Hippel F."/>
            <person name="Guiguen Y."/>
        </authorList>
    </citation>
    <scope>NUCLEOTIDE SEQUENCE</scope>
    <source>
        <strain evidence="1">YG-Jan2019</strain>
    </source>
</reference>
<gene>
    <name evidence="1" type="ORF">DPEC_G00292200</name>
</gene>
<keyword evidence="2" id="KW-1185">Reference proteome</keyword>
<dbReference type="EMBL" id="CM055754">
    <property type="protein sequence ID" value="KAJ7990951.1"/>
    <property type="molecule type" value="Genomic_DNA"/>
</dbReference>
<name>A0ACC2FHT9_DALPE</name>
<accession>A0ACC2FHT9</accession>
<comment type="caution">
    <text evidence="1">The sequence shown here is derived from an EMBL/GenBank/DDBJ whole genome shotgun (WGS) entry which is preliminary data.</text>
</comment>
<sequence length="67" mass="7632">MWEYSLLSWVNCPGKYETVIGLFTETMMCLSENRLPDPGSDPMNVTKRFTSVRFGDILQIQEAADTP</sequence>